<reference evidence="1 2" key="1">
    <citation type="journal article" date="2014" name="Agronomy (Basel)">
        <title>A Draft Genome Sequence for Ensete ventricosum, the Drought-Tolerant Tree Against Hunger.</title>
        <authorList>
            <person name="Harrison J."/>
            <person name="Moore K.A."/>
            <person name="Paszkiewicz K."/>
            <person name="Jones T."/>
            <person name="Grant M."/>
            <person name="Ambacheew D."/>
            <person name="Muzemil S."/>
            <person name="Studholme D.J."/>
        </authorList>
    </citation>
    <scope>NUCLEOTIDE SEQUENCE [LARGE SCALE GENOMIC DNA]</scope>
</reference>
<gene>
    <name evidence="1" type="ORF">B296_00038397</name>
</gene>
<dbReference type="EMBL" id="AMZH03022065">
    <property type="protein sequence ID" value="RRT37631.1"/>
    <property type="molecule type" value="Genomic_DNA"/>
</dbReference>
<organism evidence="1 2">
    <name type="scientific">Ensete ventricosum</name>
    <name type="common">Abyssinian banana</name>
    <name type="synonym">Musa ensete</name>
    <dbReference type="NCBI Taxonomy" id="4639"/>
    <lineage>
        <taxon>Eukaryota</taxon>
        <taxon>Viridiplantae</taxon>
        <taxon>Streptophyta</taxon>
        <taxon>Embryophyta</taxon>
        <taxon>Tracheophyta</taxon>
        <taxon>Spermatophyta</taxon>
        <taxon>Magnoliopsida</taxon>
        <taxon>Liliopsida</taxon>
        <taxon>Zingiberales</taxon>
        <taxon>Musaceae</taxon>
        <taxon>Ensete</taxon>
    </lineage>
</organism>
<proteinExistence type="predicted"/>
<dbReference type="AlphaFoldDB" id="A0A426XDT4"/>
<name>A0A426XDT4_ENSVE</name>
<comment type="caution">
    <text evidence="1">The sequence shown here is derived from an EMBL/GenBank/DDBJ whole genome shotgun (WGS) entry which is preliminary data.</text>
</comment>
<dbReference type="Proteomes" id="UP000287651">
    <property type="component" value="Unassembled WGS sequence"/>
</dbReference>
<accession>A0A426XDT4</accession>
<protein>
    <submittedName>
        <fullName evidence="1">Uncharacterized protein</fullName>
    </submittedName>
</protein>
<evidence type="ECO:0000313" key="2">
    <source>
        <dbReference type="Proteomes" id="UP000287651"/>
    </source>
</evidence>
<evidence type="ECO:0000313" key="1">
    <source>
        <dbReference type="EMBL" id="RRT37631.1"/>
    </source>
</evidence>
<sequence length="128" mass="14673">MGLKCRNVLRRVATSVVVFQGGELKIGWDWFVLYLGDKQRPTLATLVNFLLRLDELPLNLIQPLVDLAKLFPHRVDRVRGNGVRLGGHTYNIPRTAHRLYYRGVRVFDCDFSRETAWSPIVGLLPSSR</sequence>